<dbReference type="Proteomes" id="UP000571701">
    <property type="component" value="Unassembled WGS sequence"/>
</dbReference>
<feature type="domain" description="Alanine dehydrogenase/pyridine nucleotide transhydrogenase NAD(H)-binding" evidence="2">
    <location>
        <begin position="18"/>
        <end position="85"/>
    </location>
</feature>
<accession>A0A7W2FV89</accession>
<sequence length="86" mass="8684">GIFPVVKSLSEIAGVSSILIAAELMNNSSVGNGLLLGNIGGVSPPDVVILGAGTVGEFAARSAIGLGAQVKVFDNSVTKLRRLQHN</sequence>
<name>A0A7W2FV89_9VIBR</name>
<evidence type="ECO:0000259" key="2">
    <source>
        <dbReference type="Pfam" id="PF01262"/>
    </source>
</evidence>
<keyword evidence="4" id="KW-1185">Reference proteome</keyword>
<dbReference type="PROSITE" id="PS00837">
    <property type="entry name" value="ALADH_PNT_2"/>
    <property type="match status" value="1"/>
</dbReference>
<gene>
    <name evidence="3" type="ORF">H2O73_21250</name>
</gene>
<comment type="caution">
    <text evidence="3">The sequence shown here is derived from an EMBL/GenBank/DDBJ whole genome shotgun (WGS) entry which is preliminary data.</text>
</comment>
<dbReference type="GO" id="GO:0006524">
    <property type="term" value="P:alanine catabolic process"/>
    <property type="evidence" value="ECO:0007669"/>
    <property type="project" value="TreeGrafter"/>
</dbReference>
<evidence type="ECO:0000313" key="3">
    <source>
        <dbReference type="EMBL" id="MBA5764879.1"/>
    </source>
</evidence>
<dbReference type="Pfam" id="PF01262">
    <property type="entry name" value="AlaDh_PNT_C"/>
    <property type="match status" value="1"/>
</dbReference>
<protein>
    <submittedName>
        <fullName evidence="3">Alanine dehydrogenase</fullName>
    </submittedName>
</protein>
<dbReference type="PANTHER" id="PTHR42795:SF1">
    <property type="entry name" value="ALANINE DEHYDROGENASE"/>
    <property type="match status" value="1"/>
</dbReference>
<dbReference type="PANTHER" id="PTHR42795">
    <property type="entry name" value="ALANINE DEHYDROGENASE"/>
    <property type="match status" value="1"/>
</dbReference>
<dbReference type="InterPro" id="IPR036291">
    <property type="entry name" value="NAD(P)-bd_dom_sf"/>
</dbReference>
<dbReference type="GO" id="GO:0000286">
    <property type="term" value="F:alanine dehydrogenase activity"/>
    <property type="evidence" value="ECO:0007669"/>
    <property type="project" value="TreeGrafter"/>
</dbReference>
<feature type="non-terminal residue" evidence="3">
    <location>
        <position position="86"/>
    </location>
</feature>
<dbReference type="InterPro" id="IPR007698">
    <property type="entry name" value="AlaDH/PNT_NAD(H)-bd"/>
</dbReference>
<dbReference type="EMBL" id="JACFYF010000289">
    <property type="protein sequence ID" value="MBA5764879.1"/>
    <property type="molecule type" value="Genomic_DNA"/>
</dbReference>
<dbReference type="GO" id="GO:0005886">
    <property type="term" value="C:plasma membrane"/>
    <property type="evidence" value="ECO:0007669"/>
    <property type="project" value="TreeGrafter"/>
</dbReference>
<evidence type="ECO:0000313" key="4">
    <source>
        <dbReference type="Proteomes" id="UP000571701"/>
    </source>
</evidence>
<reference evidence="3 4" key="1">
    <citation type="submission" date="2020-07" db="EMBL/GenBank/DDBJ databases">
        <title>Vibrio marinisediminis sp. nov., isolated from marine sediment.</title>
        <authorList>
            <person name="Ji X."/>
        </authorList>
    </citation>
    <scope>NUCLEOTIDE SEQUENCE [LARGE SCALE GENOMIC DNA]</scope>
    <source>
        <strain evidence="3 4">404</strain>
    </source>
</reference>
<proteinExistence type="inferred from homology"/>
<dbReference type="AlphaFoldDB" id="A0A7W2FV89"/>
<dbReference type="InterPro" id="IPR008143">
    <property type="entry name" value="Ala_DH/PNT_CS2"/>
</dbReference>
<dbReference type="Gene3D" id="3.40.50.720">
    <property type="entry name" value="NAD(P)-binding Rossmann-like Domain"/>
    <property type="match status" value="1"/>
</dbReference>
<evidence type="ECO:0000256" key="1">
    <source>
        <dbReference type="ARBA" id="ARBA00005689"/>
    </source>
</evidence>
<organism evidence="3 4">
    <name type="scientific">Vibrio marinisediminis</name>
    <dbReference type="NCBI Taxonomy" id="2758441"/>
    <lineage>
        <taxon>Bacteria</taxon>
        <taxon>Pseudomonadati</taxon>
        <taxon>Pseudomonadota</taxon>
        <taxon>Gammaproteobacteria</taxon>
        <taxon>Vibrionales</taxon>
        <taxon>Vibrionaceae</taxon>
        <taxon>Vibrio</taxon>
    </lineage>
</organism>
<dbReference type="SUPFAM" id="SSF51735">
    <property type="entry name" value="NAD(P)-binding Rossmann-fold domains"/>
    <property type="match status" value="1"/>
</dbReference>
<feature type="non-terminal residue" evidence="3">
    <location>
        <position position="1"/>
    </location>
</feature>
<comment type="similarity">
    <text evidence="1">Belongs to the AlaDH/PNT family.</text>
</comment>